<evidence type="ECO:0000313" key="2">
    <source>
        <dbReference type="Proteomes" id="UP001586593"/>
    </source>
</evidence>
<gene>
    <name evidence="1" type="ORF">VTK73DRAFT_2928</name>
</gene>
<comment type="caution">
    <text evidence="1">The sequence shown here is derived from an EMBL/GenBank/DDBJ whole genome shotgun (WGS) entry which is preliminary data.</text>
</comment>
<name>A0ABR3VMH6_9PEZI</name>
<dbReference type="EMBL" id="JAZHXJ010001870">
    <property type="protein sequence ID" value="KAL1843089.1"/>
    <property type="molecule type" value="Genomic_DNA"/>
</dbReference>
<sequence>MSSLGPGRMETVPIVSCISCMYTSCLPIWLLCLVPRPLSDGVGNIIIESPWPDSILPFSDPIAEAQKAMRSCSISESTVEYIRESAAYSFYFRPTHDGPRKAPIVSSDATVLCSLGGPF</sequence>
<proteinExistence type="predicted"/>
<protein>
    <submittedName>
        <fullName evidence="1">Uncharacterized protein</fullName>
    </submittedName>
</protein>
<reference evidence="1 2" key="1">
    <citation type="journal article" date="2024" name="Commun. Biol.">
        <title>Comparative genomic analysis of thermophilic fungi reveals convergent evolutionary adaptations and gene losses.</title>
        <authorList>
            <person name="Steindorff A.S."/>
            <person name="Aguilar-Pontes M.V."/>
            <person name="Robinson A.J."/>
            <person name="Andreopoulos B."/>
            <person name="LaButti K."/>
            <person name="Kuo A."/>
            <person name="Mondo S."/>
            <person name="Riley R."/>
            <person name="Otillar R."/>
            <person name="Haridas S."/>
            <person name="Lipzen A."/>
            <person name="Grimwood J."/>
            <person name="Schmutz J."/>
            <person name="Clum A."/>
            <person name="Reid I.D."/>
            <person name="Moisan M.C."/>
            <person name="Butler G."/>
            <person name="Nguyen T.T.M."/>
            <person name="Dewar K."/>
            <person name="Conant G."/>
            <person name="Drula E."/>
            <person name="Henrissat B."/>
            <person name="Hansel C."/>
            <person name="Singer S."/>
            <person name="Hutchinson M.I."/>
            <person name="de Vries R.P."/>
            <person name="Natvig D.O."/>
            <person name="Powell A.J."/>
            <person name="Tsang A."/>
            <person name="Grigoriev I.V."/>
        </authorList>
    </citation>
    <scope>NUCLEOTIDE SEQUENCE [LARGE SCALE GENOMIC DNA]</scope>
    <source>
        <strain evidence="1 2">ATCC 24622</strain>
    </source>
</reference>
<evidence type="ECO:0000313" key="1">
    <source>
        <dbReference type="EMBL" id="KAL1843089.1"/>
    </source>
</evidence>
<dbReference type="Proteomes" id="UP001586593">
    <property type="component" value="Unassembled WGS sequence"/>
</dbReference>
<organism evidence="1 2">
    <name type="scientific">Phialemonium thermophilum</name>
    <dbReference type="NCBI Taxonomy" id="223376"/>
    <lineage>
        <taxon>Eukaryota</taxon>
        <taxon>Fungi</taxon>
        <taxon>Dikarya</taxon>
        <taxon>Ascomycota</taxon>
        <taxon>Pezizomycotina</taxon>
        <taxon>Sordariomycetes</taxon>
        <taxon>Sordariomycetidae</taxon>
        <taxon>Cephalothecales</taxon>
        <taxon>Cephalothecaceae</taxon>
        <taxon>Phialemonium</taxon>
    </lineage>
</organism>
<accession>A0ABR3VMH6</accession>
<keyword evidence="2" id="KW-1185">Reference proteome</keyword>